<comment type="caution">
    <text evidence="1">The sequence shown here is derived from an EMBL/GenBank/DDBJ whole genome shotgun (WGS) entry which is preliminary data.</text>
</comment>
<protein>
    <submittedName>
        <fullName evidence="1">Uncharacterized protein</fullName>
    </submittedName>
</protein>
<reference evidence="1 2" key="1">
    <citation type="submission" date="2021-06" db="EMBL/GenBank/DDBJ databases">
        <title>Caerostris darwini draft genome.</title>
        <authorList>
            <person name="Kono N."/>
            <person name="Arakawa K."/>
        </authorList>
    </citation>
    <scope>NUCLEOTIDE SEQUENCE [LARGE SCALE GENOMIC DNA]</scope>
</reference>
<evidence type="ECO:0000313" key="2">
    <source>
        <dbReference type="Proteomes" id="UP001054837"/>
    </source>
</evidence>
<dbReference type="AlphaFoldDB" id="A0AAV4VIY2"/>
<gene>
    <name evidence="1" type="ORF">CDAR_207521</name>
</gene>
<sequence length="99" mass="11396">MTRGCCTPQTEKNNLLNASNTVRGGVRRSYNEGSEKEKKRRHDSLKRALLKLSDLRKICAECVESVACSEDIYPSLLDTKAFNRWSGRRWIFLHVTHLT</sequence>
<keyword evidence="2" id="KW-1185">Reference proteome</keyword>
<dbReference type="EMBL" id="BPLQ01013040">
    <property type="protein sequence ID" value="GIY69483.1"/>
    <property type="molecule type" value="Genomic_DNA"/>
</dbReference>
<evidence type="ECO:0000313" key="1">
    <source>
        <dbReference type="EMBL" id="GIY69483.1"/>
    </source>
</evidence>
<proteinExistence type="predicted"/>
<accession>A0AAV4VIY2</accession>
<organism evidence="1 2">
    <name type="scientific">Caerostris darwini</name>
    <dbReference type="NCBI Taxonomy" id="1538125"/>
    <lineage>
        <taxon>Eukaryota</taxon>
        <taxon>Metazoa</taxon>
        <taxon>Ecdysozoa</taxon>
        <taxon>Arthropoda</taxon>
        <taxon>Chelicerata</taxon>
        <taxon>Arachnida</taxon>
        <taxon>Araneae</taxon>
        <taxon>Araneomorphae</taxon>
        <taxon>Entelegynae</taxon>
        <taxon>Araneoidea</taxon>
        <taxon>Araneidae</taxon>
        <taxon>Caerostris</taxon>
    </lineage>
</organism>
<name>A0AAV4VIY2_9ARAC</name>
<dbReference type="Proteomes" id="UP001054837">
    <property type="component" value="Unassembled WGS sequence"/>
</dbReference>